<keyword evidence="8 15" id="KW-0378">Hydrolase</keyword>
<feature type="domain" description="AAA+ ATPase" evidence="17">
    <location>
        <begin position="185"/>
        <end position="324"/>
    </location>
</feature>
<dbReference type="Gene3D" id="1.10.8.60">
    <property type="match status" value="1"/>
</dbReference>
<evidence type="ECO:0000256" key="8">
    <source>
        <dbReference type="ARBA" id="ARBA00022801"/>
    </source>
</evidence>
<comment type="caution">
    <text evidence="18">The sequence shown here is derived from an EMBL/GenBank/DDBJ whole genome shotgun (WGS) entry which is preliminary data.</text>
</comment>
<keyword evidence="11 15" id="KW-1133">Transmembrane helix</keyword>
<dbReference type="Gene3D" id="3.30.720.210">
    <property type="match status" value="1"/>
</dbReference>
<comment type="subunit">
    <text evidence="15">Homohexamer.</text>
</comment>
<dbReference type="GO" id="GO:0016887">
    <property type="term" value="F:ATP hydrolysis activity"/>
    <property type="evidence" value="ECO:0007669"/>
    <property type="project" value="UniProtKB-UniRule"/>
</dbReference>
<dbReference type="GO" id="GO:0006508">
    <property type="term" value="P:proteolysis"/>
    <property type="evidence" value="ECO:0007669"/>
    <property type="project" value="UniProtKB-KW"/>
</dbReference>
<dbReference type="AlphaFoldDB" id="A0A1F4T6M9"/>
<dbReference type="Proteomes" id="UP000178602">
    <property type="component" value="Unassembled WGS sequence"/>
</dbReference>
<comment type="similarity">
    <text evidence="14 15">In the central section; belongs to the AAA ATPase family.</text>
</comment>
<dbReference type="FunFam" id="1.10.8.60:FF:000001">
    <property type="entry name" value="ATP-dependent zinc metalloprotease FtsH"/>
    <property type="match status" value="1"/>
</dbReference>
<evidence type="ECO:0000256" key="10">
    <source>
        <dbReference type="ARBA" id="ARBA00022840"/>
    </source>
</evidence>
<keyword evidence="10 15" id="KW-0067">ATP-binding</keyword>
<keyword evidence="18" id="KW-0131">Cell cycle</keyword>
<keyword evidence="7 15" id="KW-0547">Nucleotide-binding</keyword>
<dbReference type="EC" id="3.4.24.-" evidence="15"/>
<comment type="subcellular location">
    <subcellularLocation>
        <location evidence="15">Cell membrane</location>
        <topology evidence="15">Multi-pass membrane protein</topology>
        <orientation evidence="15">Cytoplasmic side</orientation>
    </subcellularLocation>
    <subcellularLocation>
        <location evidence="1">Membrane</location>
    </subcellularLocation>
</comment>
<dbReference type="InterPro" id="IPR005936">
    <property type="entry name" value="FtsH"/>
</dbReference>
<dbReference type="GO" id="GO:0008270">
    <property type="term" value="F:zinc ion binding"/>
    <property type="evidence" value="ECO:0007669"/>
    <property type="project" value="UniProtKB-UniRule"/>
</dbReference>
<evidence type="ECO:0000256" key="11">
    <source>
        <dbReference type="ARBA" id="ARBA00022989"/>
    </source>
</evidence>
<dbReference type="SUPFAM" id="SSF140990">
    <property type="entry name" value="FtsH protease domain-like"/>
    <property type="match status" value="1"/>
</dbReference>
<keyword evidence="3 15" id="KW-1003">Cell membrane</keyword>
<dbReference type="InterPro" id="IPR003960">
    <property type="entry name" value="ATPase_AAA_CS"/>
</dbReference>
<dbReference type="FunFam" id="3.40.50.300:FF:000001">
    <property type="entry name" value="ATP-dependent zinc metalloprotease FtsH"/>
    <property type="match status" value="1"/>
</dbReference>
<dbReference type="CDD" id="cd19501">
    <property type="entry name" value="RecA-like_FtsH"/>
    <property type="match status" value="1"/>
</dbReference>
<dbReference type="PROSITE" id="PS00674">
    <property type="entry name" value="AAA"/>
    <property type="match status" value="1"/>
</dbReference>
<dbReference type="InterPro" id="IPR027417">
    <property type="entry name" value="P-loop_NTPase"/>
</dbReference>
<evidence type="ECO:0000256" key="15">
    <source>
        <dbReference type="HAMAP-Rule" id="MF_01458"/>
    </source>
</evidence>
<dbReference type="EMBL" id="MEUG01000001">
    <property type="protein sequence ID" value="OGC28227.1"/>
    <property type="molecule type" value="Genomic_DNA"/>
</dbReference>
<evidence type="ECO:0000256" key="4">
    <source>
        <dbReference type="ARBA" id="ARBA00022670"/>
    </source>
</evidence>
<comment type="similarity">
    <text evidence="16">Belongs to the AAA ATPase family.</text>
</comment>
<dbReference type="GO" id="GO:0030163">
    <property type="term" value="P:protein catabolic process"/>
    <property type="evidence" value="ECO:0007669"/>
    <property type="project" value="UniProtKB-UniRule"/>
</dbReference>
<dbReference type="GO" id="GO:0004222">
    <property type="term" value="F:metalloendopeptidase activity"/>
    <property type="evidence" value="ECO:0007669"/>
    <property type="project" value="InterPro"/>
</dbReference>
<dbReference type="GO" id="GO:0005524">
    <property type="term" value="F:ATP binding"/>
    <property type="evidence" value="ECO:0007669"/>
    <property type="project" value="UniProtKB-UniRule"/>
</dbReference>
<evidence type="ECO:0000313" key="19">
    <source>
        <dbReference type="Proteomes" id="UP000178602"/>
    </source>
</evidence>
<dbReference type="Gene3D" id="1.20.58.760">
    <property type="entry name" value="Peptidase M41"/>
    <property type="match status" value="1"/>
</dbReference>
<keyword evidence="6 15" id="KW-0479">Metal-binding</keyword>
<feature type="binding site" evidence="15">
    <location>
        <position position="415"/>
    </location>
    <ligand>
        <name>Zn(2+)</name>
        <dbReference type="ChEBI" id="CHEBI:29105"/>
        <note>catalytic</note>
    </ligand>
</feature>
<dbReference type="NCBIfam" id="TIGR01241">
    <property type="entry name" value="FtsH_fam"/>
    <property type="match status" value="1"/>
</dbReference>
<organism evidence="18 19">
    <name type="scientific">candidate division WOR-1 bacterium RIFOXYC12_FULL_54_18</name>
    <dbReference type="NCBI Taxonomy" id="1802584"/>
    <lineage>
        <taxon>Bacteria</taxon>
        <taxon>Bacillati</taxon>
        <taxon>Saganbacteria</taxon>
    </lineage>
</organism>
<dbReference type="GO" id="GO:0051301">
    <property type="term" value="P:cell division"/>
    <property type="evidence" value="ECO:0007669"/>
    <property type="project" value="UniProtKB-KW"/>
</dbReference>
<feature type="binding site" evidence="15">
    <location>
        <position position="419"/>
    </location>
    <ligand>
        <name>Zn(2+)</name>
        <dbReference type="ChEBI" id="CHEBI:29105"/>
        <note>catalytic</note>
    </ligand>
</feature>
<evidence type="ECO:0000256" key="3">
    <source>
        <dbReference type="ARBA" id="ARBA00022475"/>
    </source>
</evidence>
<evidence type="ECO:0000256" key="16">
    <source>
        <dbReference type="RuleBase" id="RU003651"/>
    </source>
</evidence>
<keyword evidence="13 15" id="KW-0472">Membrane</keyword>
<name>A0A1F4T6M9_UNCSA</name>
<dbReference type="SUPFAM" id="SSF52540">
    <property type="entry name" value="P-loop containing nucleoside triphosphate hydrolases"/>
    <property type="match status" value="1"/>
</dbReference>
<proteinExistence type="inferred from homology"/>
<dbReference type="Gene3D" id="3.40.50.300">
    <property type="entry name" value="P-loop containing nucleotide triphosphate hydrolases"/>
    <property type="match status" value="1"/>
</dbReference>
<evidence type="ECO:0000256" key="7">
    <source>
        <dbReference type="ARBA" id="ARBA00022741"/>
    </source>
</evidence>
<feature type="transmembrane region" description="Helical" evidence="15">
    <location>
        <begin position="7"/>
        <end position="26"/>
    </location>
</feature>
<dbReference type="GO" id="GO:0005886">
    <property type="term" value="C:plasma membrane"/>
    <property type="evidence" value="ECO:0007669"/>
    <property type="project" value="UniProtKB-SubCell"/>
</dbReference>
<protein>
    <recommendedName>
        <fullName evidence="15">ATP-dependent zinc metalloprotease FtsH</fullName>
        <ecNumber evidence="15">3.4.24.-</ecNumber>
    </recommendedName>
</protein>
<evidence type="ECO:0000259" key="17">
    <source>
        <dbReference type="SMART" id="SM00382"/>
    </source>
</evidence>
<dbReference type="FunFam" id="1.20.58.760:FF:000001">
    <property type="entry name" value="ATP-dependent zinc metalloprotease FtsH"/>
    <property type="match status" value="1"/>
</dbReference>
<comment type="similarity">
    <text evidence="2 15">In the C-terminal section; belongs to the peptidase M41 family.</text>
</comment>
<dbReference type="Pfam" id="PF06480">
    <property type="entry name" value="FtsH_ext"/>
    <property type="match status" value="1"/>
</dbReference>
<comment type="cofactor">
    <cofactor evidence="15">
        <name>Zn(2+)</name>
        <dbReference type="ChEBI" id="CHEBI:29105"/>
    </cofactor>
    <text evidence="15">Binds 1 zinc ion per subunit.</text>
</comment>
<sequence length="597" mass="65955">MKANWRVITTYLIVFLLGAAIIAPLFNTESKVTELPFSSFLDSSDQGKISQVTISGDVITGELKDKTSFRTHALNYPNLVPMLREKGVSIKVESPVESSWAWNLAIQLLFPIVFFFFLWWLIMRQAQGANSQAMSFGRANAKQQTGKVTVTFADVAGVDEAKEELKEIVDFLKNPAKYQALGAKIPKGLLLMGPPGTGKTLLARAIAGEAGVPFFSISGSDFVEMFVGVGASRVRSVFEQAKKQTPSIIFMDEIDAVGRHRGAGLGGGHDEREQTLNQLLVEMDGFDPKANTIVIAATNRPDILDPALLRPGRFDRRIVLDKPDLKGREDILKIHAKGKPFAKDVELSVVARRTPGFSGADLENVLNEAAILAARTDKKEVGIEEVEEAVDRVIAGPEKKSKVISDNEKSRVAYHEVGHAVLSQILKNTDKVHKISILPRGMALGYTLQLPMEDKYLVTRSQATEEITVLLGGRVAEEMIFNEPSSGAHNDLERSTDLAKRMVTEFGMSKLGPRTFGRKDRQIFLGRDIAEMKDYSEQTADEIDHEIERIISECHDRARALLSKNRGKVEEMAKLLIEKETLENSILEEALKGLQGD</sequence>
<dbReference type="InterPro" id="IPR000642">
    <property type="entry name" value="Peptidase_M41"/>
</dbReference>
<evidence type="ECO:0000256" key="6">
    <source>
        <dbReference type="ARBA" id="ARBA00022723"/>
    </source>
</evidence>
<feature type="binding site" evidence="15">
    <location>
        <begin position="193"/>
        <end position="200"/>
    </location>
    <ligand>
        <name>ATP</name>
        <dbReference type="ChEBI" id="CHEBI:30616"/>
    </ligand>
</feature>
<evidence type="ECO:0000256" key="2">
    <source>
        <dbReference type="ARBA" id="ARBA00010044"/>
    </source>
</evidence>
<keyword evidence="9 15" id="KW-0862">Zinc</keyword>
<dbReference type="Pfam" id="PF00004">
    <property type="entry name" value="AAA"/>
    <property type="match status" value="1"/>
</dbReference>
<dbReference type="InterPro" id="IPR037219">
    <property type="entry name" value="Peptidase_M41-like"/>
</dbReference>
<dbReference type="Pfam" id="PF17862">
    <property type="entry name" value="AAA_lid_3"/>
    <property type="match status" value="1"/>
</dbReference>
<keyword evidence="4 15" id="KW-0645">Protease</keyword>
<gene>
    <name evidence="15" type="primary">ftsH</name>
    <name evidence="18" type="ORF">A3K49_04505</name>
</gene>
<dbReference type="InterPro" id="IPR003959">
    <property type="entry name" value="ATPase_AAA_core"/>
</dbReference>
<evidence type="ECO:0000256" key="13">
    <source>
        <dbReference type="ARBA" id="ARBA00023136"/>
    </source>
</evidence>
<feature type="active site" evidence="15">
    <location>
        <position position="416"/>
    </location>
</feature>
<dbReference type="InterPro" id="IPR041569">
    <property type="entry name" value="AAA_lid_3"/>
</dbReference>
<dbReference type="SMART" id="SM00382">
    <property type="entry name" value="AAA"/>
    <property type="match status" value="1"/>
</dbReference>
<keyword evidence="12 15" id="KW-0482">Metalloprotease</keyword>
<dbReference type="PANTHER" id="PTHR23076">
    <property type="entry name" value="METALLOPROTEASE M41 FTSH"/>
    <property type="match status" value="1"/>
</dbReference>
<dbReference type="InterPro" id="IPR011546">
    <property type="entry name" value="Pept_M41_FtsH_extracell"/>
</dbReference>
<keyword evidence="5 15" id="KW-0812">Transmembrane</keyword>
<evidence type="ECO:0000256" key="1">
    <source>
        <dbReference type="ARBA" id="ARBA00004370"/>
    </source>
</evidence>
<feature type="transmembrane region" description="Helical" evidence="15">
    <location>
        <begin position="100"/>
        <end position="122"/>
    </location>
</feature>
<keyword evidence="18" id="KW-0132">Cell division</keyword>
<feature type="binding site" evidence="15">
    <location>
        <position position="491"/>
    </location>
    <ligand>
        <name>Zn(2+)</name>
        <dbReference type="ChEBI" id="CHEBI:29105"/>
        <note>catalytic</note>
    </ligand>
</feature>
<evidence type="ECO:0000256" key="9">
    <source>
        <dbReference type="ARBA" id="ARBA00022833"/>
    </source>
</evidence>
<dbReference type="GO" id="GO:0004176">
    <property type="term" value="F:ATP-dependent peptidase activity"/>
    <property type="evidence" value="ECO:0007669"/>
    <property type="project" value="InterPro"/>
</dbReference>
<dbReference type="HAMAP" id="MF_01458">
    <property type="entry name" value="FtsH"/>
    <property type="match status" value="1"/>
</dbReference>
<dbReference type="PANTHER" id="PTHR23076:SF97">
    <property type="entry name" value="ATP-DEPENDENT ZINC METALLOPROTEASE YME1L1"/>
    <property type="match status" value="1"/>
</dbReference>
<evidence type="ECO:0000256" key="5">
    <source>
        <dbReference type="ARBA" id="ARBA00022692"/>
    </source>
</evidence>
<evidence type="ECO:0000256" key="12">
    <source>
        <dbReference type="ARBA" id="ARBA00023049"/>
    </source>
</evidence>
<reference evidence="18 19" key="1">
    <citation type="journal article" date="2016" name="Nat. Commun.">
        <title>Thousands of microbial genomes shed light on interconnected biogeochemical processes in an aquifer system.</title>
        <authorList>
            <person name="Anantharaman K."/>
            <person name="Brown C.T."/>
            <person name="Hug L.A."/>
            <person name="Sharon I."/>
            <person name="Castelle C.J."/>
            <person name="Probst A.J."/>
            <person name="Thomas B.C."/>
            <person name="Singh A."/>
            <person name="Wilkins M.J."/>
            <person name="Karaoz U."/>
            <person name="Brodie E.L."/>
            <person name="Williams K.H."/>
            <person name="Hubbard S.S."/>
            <person name="Banfield J.F."/>
        </authorList>
    </citation>
    <scope>NUCLEOTIDE SEQUENCE [LARGE SCALE GENOMIC DNA]</scope>
</reference>
<dbReference type="InterPro" id="IPR003593">
    <property type="entry name" value="AAA+_ATPase"/>
</dbReference>
<evidence type="ECO:0000256" key="14">
    <source>
        <dbReference type="ARBA" id="ARBA00061570"/>
    </source>
</evidence>
<accession>A0A1F4T6M9</accession>
<evidence type="ECO:0000313" key="18">
    <source>
        <dbReference type="EMBL" id="OGC28227.1"/>
    </source>
</evidence>
<comment type="function">
    <text evidence="15">Acts as a processive, ATP-dependent zinc metallopeptidase for both cytoplasmic and membrane proteins. Plays a role in the quality control of integral membrane proteins.</text>
</comment>
<dbReference type="Pfam" id="PF01434">
    <property type="entry name" value="Peptidase_M41"/>
    <property type="match status" value="1"/>
</dbReference>